<dbReference type="EMBL" id="CP053708">
    <property type="protein sequence ID" value="QKE91442.1"/>
    <property type="molecule type" value="Genomic_DNA"/>
</dbReference>
<organism evidence="1 2">
    <name type="scientific">Lichenicola cladoniae</name>
    <dbReference type="NCBI Taxonomy" id="1484109"/>
    <lineage>
        <taxon>Bacteria</taxon>
        <taxon>Pseudomonadati</taxon>
        <taxon>Pseudomonadota</taxon>
        <taxon>Alphaproteobacteria</taxon>
        <taxon>Acetobacterales</taxon>
        <taxon>Acetobacteraceae</taxon>
        <taxon>Lichenicola</taxon>
    </lineage>
</organism>
<dbReference type="InterPro" id="IPR011049">
    <property type="entry name" value="Serralysin-like_metalloprot_C"/>
</dbReference>
<dbReference type="RefSeq" id="WP_171833031.1">
    <property type="nucleotide sequence ID" value="NZ_CP053708.1"/>
</dbReference>
<keyword evidence="2" id="KW-1185">Reference proteome</keyword>
<dbReference type="GO" id="GO:0005509">
    <property type="term" value="F:calcium ion binding"/>
    <property type="evidence" value="ECO:0007669"/>
    <property type="project" value="InterPro"/>
</dbReference>
<evidence type="ECO:0000313" key="1">
    <source>
        <dbReference type="EMBL" id="QKE91442.1"/>
    </source>
</evidence>
<dbReference type="KEGG" id="lck:HN018_16615"/>
<dbReference type="Pfam" id="PF00353">
    <property type="entry name" value="HemolysinCabind"/>
    <property type="match status" value="2"/>
</dbReference>
<evidence type="ECO:0000313" key="2">
    <source>
        <dbReference type="Proteomes" id="UP000500767"/>
    </source>
</evidence>
<dbReference type="AlphaFoldDB" id="A0A6M8HSX7"/>
<proteinExistence type="predicted"/>
<reference evidence="1 2" key="1">
    <citation type="journal article" date="2014" name="World J. Microbiol. Biotechnol.">
        <title>Biodiversity and physiological characteristics of Antarctic and Arctic lichens-associated bacteria.</title>
        <authorList>
            <person name="Lee Y.M."/>
            <person name="Kim E.H."/>
            <person name="Lee H.K."/>
            <person name="Hong S.G."/>
        </authorList>
    </citation>
    <scope>NUCLEOTIDE SEQUENCE [LARGE SCALE GENOMIC DNA]</scope>
    <source>
        <strain evidence="1 2">PAMC 26569</strain>
    </source>
</reference>
<dbReference type="InterPro" id="IPR001343">
    <property type="entry name" value="Hemolysn_Ca-bd"/>
</dbReference>
<protein>
    <submittedName>
        <fullName evidence="1">Calcium-binding protein</fullName>
    </submittedName>
</protein>
<dbReference type="PRINTS" id="PR00313">
    <property type="entry name" value="CABNDNGRPT"/>
</dbReference>
<sequence length="456" mass="43986">MSMASGGVVTVVGASGNVIAVTVNGAHAYSLSQAYHDAVNGAASNGTLFSVEGDGTAVPTPTGKINEYVATEGGFYTFPAGYNYITTETTKQVFLDASAAQTGTVLNTLVGIGGATFISGNESGSFIAGGGNNLFLGSGAGTYSIATSDGNDSIFAGTGATQIYGGTGNNLINLGSGADTVVSEGTDRILASSGSATISLTGTNSTIYGGSGNLVVDDKAGTSTSLSGGTGSALIVGGTNSFYTLNGASTVFAGTSDTINAAGDTTVYGAGGTSLTQTGSASLTFVGGLGNATVNSGNGTATVFGADGSNITYTGHGMVIAGSGNETLNGSGSSQGFIGFVTNASTATGVSVSGGSGDDTLVAGIGNQTLSGGTGVNQFIIAANGTAGNASITISDFGSSAGNMVQLYGYGANEVAKTLSTAVVSGSNTTVTLADKSTITFNNVTNLKSGSFIGDA</sequence>
<accession>A0A6M8HSX7</accession>
<dbReference type="Proteomes" id="UP000500767">
    <property type="component" value="Chromosome"/>
</dbReference>
<dbReference type="SUPFAM" id="SSF51120">
    <property type="entry name" value="beta-Roll"/>
    <property type="match status" value="2"/>
</dbReference>
<gene>
    <name evidence="1" type="ORF">HN018_16615</name>
</gene>
<dbReference type="Gene3D" id="2.150.10.10">
    <property type="entry name" value="Serralysin-like metalloprotease, C-terminal"/>
    <property type="match status" value="2"/>
</dbReference>
<name>A0A6M8HSX7_9PROT</name>